<keyword evidence="10" id="KW-1133">Transmembrane helix</keyword>
<reference evidence="11" key="1">
    <citation type="submission" date="2020-12" db="EMBL/GenBank/DDBJ databases">
        <title>Metabolic potential, ecology and presence of endohyphal bacteria is reflected in genomic diversity of Mucoromycotina.</title>
        <authorList>
            <person name="Muszewska A."/>
            <person name="Okrasinska A."/>
            <person name="Steczkiewicz K."/>
            <person name="Drgas O."/>
            <person name="Orlowska M."/>
            <person name="Perlinska-Lenart U."/>
            <person name="Aleksandrzak-Piekarczyk T."/>
            <person name="Szatraj K."/>
            <person name="Zielenkiewicz U."/>
            <person name="Pilsyk S."/>
            <person name="Malc E."/>
            <person name="Mieczkowski P."/>
            <person name="Kruszewska J.S."/>
            <person name="Biernat P."/>
            <person name="Pawlowska J."/>
        </authorList>
    </citation>
    <scope>NUCLEOTIDE SEQUENCE</scope>
    <source>
        <strain evidence="11">CBS 226.32</strain>
    </source>
</reference>
<dbReference type="GO" id="GO:0070404">
    <property type="term" value="F:NADH binding"/>
    <property type="evidence" value="ECO:0007669"/>
    <property type="project" value="TreeGrafter"/>
</dbReference>
<accession>A0A8H7V656</accession>
<keyword evidence="10" id="KW-0812">Transmembrane</keyword>
<evidence type="ECO:0000256" key="5">
    <source>
        <dbReference type="ARBA" id="ARBA00023007"/>
    </source>
</evidence>
<keyword evidence="12" id="KW-1185">Reference proteome</keyword>
<dbReference type="Pfam" id="PF13561">
    <property type="entry name" value="adh_short_C2"/>
    <property type="match status" value="1"/>
</dbReference>
<protein>
    <recommendedName>
        <fullName evidence="7">Dihydropteridine reductase</fullName>
        <ecNumber evidence="6">1.5.1.34</ecNumber>
    </recommendedName>
    <alternativeName>
        <fullName evidence="8">Quinoid dihydropteridine reductase</fullName>
    </alternativeName>
</protein>
<organism evidence="11 12">
    <name type="scientific">Mucor plumbeus</name>
    <dbReference type="NCBI Taxonomy" id="97098"/>
    <lineage>
        <taxon>Eukaryota</taxon>
        <taxon>Fungi</taxon>
        <taxon>Fungi incertae sedis</taxon>
        <taxon>Mucoromycota</taxon>
        <taxon>Mucoromycotina</taxon>
        <taxon>Mucoromycetes</taxon>
        <taxon>Mucorales</taxon>
        <taxon>Mucorineae</taxon>
        <taxon>Mucoraceae</taxon>
        <taxon>Mucor</taxon>
    </lineage>
</organism>
<evidence type="ECO:0000256" key="7">
    <source>
        <dbReference type="ARBA" id="ARBA00039520"/>
    </source>
</evidence>
<dbReference type="FunFam" id="3.40.50.720:FF:000157">
    <property type="entry name" value="Quinoid dihydropteridine reductase"/>
    <property type="match status" value="1"/>
</dbReference>
<feature type="transmembrane region" description="Helical" evidence="10">
    <location>
        <begin position="407"/>
        <end position="427"/>
    </location>
</feature>
<dbReference type="EMBL" id="JAEPRC010000140">
    <property type="protein sequence ID" value="KAG2206932.1"/>
    <property type="molecule type" value="Genomic_DNA"/>
</dbReference>
<feature type="compositionally biased region" description="Low complexity" evidence="9">
    <location>
        <begin position="347"/>
        <end position="364"/>
    </location>
</feature>
<dbReference type="GO" id="GO:0005737">
    <property type="term" value="C:cytoplasm"/>
    <property type="evidence" value="ECO:0007669"/>
    <property type="project" value="TreeGrafter"/>
</dbReference>
<dbReference type="GO" id="GO:0006729">
    <property type="term" value="P:tetrahydrobiopterin biosynthetic process"/>
    <property type="evidence" value="ECO:0007669"/>
    <property type="project" value="UniProtKB-KW"/>
</dbReference>
<dbReference type="PROSITE" id="PS00061">
    <property type="entry name" value="ADH_SHORT"/>
    <property type="match status" value="1"/>
</dbReference>
<evidence type="ECO:0000256" key="4">
    <source>
        <dbReference type="ARBA" id="ARBA00023002"/>
    </source>
</evidence>
<gene>
    <name evidence="11" type="ORF">INT46_005452</name>
</gene>
<feature type="region of interest" description="Disordered" evidence="9">
    <location>
        <begin position="1"/>
        <end position="23"/>
    </location>
</feature>
<evidence type="ECO:0000256" key="2">
    <source>
        <dbReference type="ARBA" id="ARBA00011738"/>
    </source>
</evidence>
<comment type="similarity">
    <text evidence="1">Belongs to the short-chain dehydrogenases/reductases (SDR) family.</text>
</comment>
<evidence type="ECO:0000256" key="8">
    <source>
        <dbReference type="ARBA" id="ARBA00041348"/>
    </source>
</evidence>
<dbReference type="InterPro" id="IPR024260">
    <property type="entry name" value="Vac7"/>
</dbReference>
<keyword evidence="5" id="KW-0783">Tetrahydrobiopterin biosynthesis</keyword>
<proteinExistence type="inferred from homology"/>
<evidence type="ECO:0000313" key="12">
    <source>
        <dbReference type="Proteomes" id="UP000650833"/>
    </source>
</evidence>
<dbReference type="PANTHER" id="PTHR15104:SF0">
    <property type="entry name" value="DIHYDROPTERIDINE REDUCTASE"/>
    <property type="match status" value="1"/>
</dbReference>
<dbReference type="Pfam" id="PF12751">
    <property type="entry name" value="Vac7"/>
    <property type="match status" value="1"/>
</dbReference>
<dbReference type="GO" id="GO:0004155">
    <property type="term" value="F:6,7-dihydropteridine reductase activity"/>
    <property type="evidence" value="ECO:0007669"/>
    <property type="project" value="UniProtKB-EC"/>
</dbReference>
<evidence type="ECO:0000256" key="9">
    <source>
        <dbReference type="SAM" id="MobiDB-lite"/>
    </source>
</evidence>
<evidence type="ECO:0000256" key="1">
    <source>
        <dbReference type="ARBA" id="ARBA00006484"/>
    </source>
</evidence>
<name>A0A8H7V656_9FUNG</name>
<comment type="subunit">
    <text evidence="2">Homodimer.</text>
</comment>
<feature type="region of interest" description="Disordered" evidence="9">
    <location>
        <begin position="134"/>
        <end position="209"/>
    </location>
</feature>
<dbReference type="InterPro" id="IPR020904">
    <property type="entry name" value="Sc_DH/Rdtase_CS"/>
</dbReference>
<dbReference type="GO" id="GO:0070402">
    <property type="term" value="F:NADPH binding"/>
    <property type="evidence" value="ECO:0007669"/>
    <property type="project" value="TreeGrafter"/>
</dbReference>
<dbReference type="AlphaFoldDB" id="A0A8H7V656"/>
<dbReference type="EC" id="1.5.1.34" evidence="6"/>
<dbReference type="OrthoDB" id="1204at2759"/>
<keyword evidence="3" id="KW-0521">NADP</keyword>
<evidence type="ECO:0000313" key="11">
    <source>
        <dbReference type="EMBL" id="KAG2206932.1"/>
    </source>
</evidence>
<dbReference type="SUPFAM" id="SSF51735">
    <property type="entry name" value="NAD(P)-binding Rossmann-fold domains"/>
    <property type="match status" value="1"/>
</dbReference>
<comment type="caution">
    <text evidence="11">The sequence shown here is derived from an EMBL/GenBank/DDBJ whole genome shotgun (WGS) entry which is preliminary data.</text>
</comment>
<feature type="region of interest" description="Disordered" evidence="9">
    <location>
        <begin position="54"/>
        <end position="84"/>
    </location>
</feature>
<feature type="compositionally biased region" description="Low complexity" evidence="9">
    <location>
        <begin position="57"/>
        <end position="71"/>
    </location>
</feature>
<dbReference type="Gene3D" id="3.40.50.720">
    <property type="entry name" value="NAD(P)-binding Rossmann-like Domain"/>
    <property type="match status" value="1"/>
</dbReference>
<feature type="region of interest" description="Disordered" evidence="9">
    <location>
        <begin position="301"/>
        <end position="328"/>
    </location>
</feature>
<dbReference type="Proteomes" id="UP000650833">
    <property type="component" value="Unassembled WGS sequence"/>
</dbReference>
<keyword evidence="10" id="KW-0472">Membrane</keyword>
<evidence type="ECO:0000256" key="10">
    <source>
        <dbReference type="SAM" id="Phobius"/>
    </source>
</evidence>
<keyword evidence="4" id="KW-0560">Oxidoreductase</keyword>
<sequence length="820" mass="89966">MSSEITKAHQLHHPDTDEKQKRLKKYDKFNTNSLRRDLLLSKFDRTLVVEKAKFEPSSNNHSSNDDNSINSTQSTPIIPTQNNDNILSKIETIPNDENTLDTEHHQQNNSSILSSPPAAMTTYALTMSPSAPTLGTMSNSTNSNNASSLLTSNPLTTSYSVNDHKRRLTPVKSENNGSMQSPAPLRTSTSLQNNRKLMKKQSKATMNGTTASPAEVFHRNLVDAVSNVEDSDENEHYVYPYSGNESNASGIYRPLSVGPASLLDSKKKSGKGFGEWLRQTLYNKPPQPIVDEEEEDLFWSAGEQQQQQLQQRRPKLRNHVKDHQQQSNKSSLLNLWHDSFNKRYAPSSSKKSSIKKYYSSQKHSPSYVGHGGNRNGGYTSDDEEAPLLLRRQKRSFSKPKKTCNHTLQNLLVSLILLVILLLLIIMYKAQPLIELSVDMGRVLATDKELIFDLKVKADNWNWWTIHVADADISVFAFSQIVPSSNIIVTKLNASNIRGVDPAEYLGGLTHFDEPLSIPSNRFPNYKSMEAISQIRIKSPGADTSGNERCYIRSRMIRYPYGLVVRGVLKYKPIPFIMGTYPQSIAICNVTQVDPTTGAVSTDPDKTICASQDETVINIDLVENQDADYNTLATTTGSLFEQGQSINESIASVLGSEKLCGVFCVAGGWAGGNAASKEFLKASELMLNQSVNSSLIAAQIASKHLQLGGLLTFTGALAALDATPGMIGYGIAKAAVHHLVKDLAAPNGGLPEGCKVTAVLPVTIDTPMNRKFMPNADFSTWTSPGDIANQLEGYLTGTLPLTNGKLVSAVTKGGITAFDQI</sequence>
<feature type="region of interest" description="Disordered" evidence="9">
    <location>
        <begin position="344"/>
        <end position="382"/>
    </location>
</feature>
<dbReference type="InterPro" id="IPR036291">
    <property type="entry name" value="NAD(P)-bd_dom_sf"/>
</dbReference>
<dbReference type="InterPro" id="IPR002347">
    <property type="entry name" value="SDR_fam"/>
</dbReference>
<dbReference type="GO" id="GO:0006559">
    <property type="term" value="P:L-phenylalanine catabolic process"/>
    <property type="evidence" value="ECO:0007669"/>
    <property type="project" value="TreeGrafter"/>
</dbReference>
<dbReference type="PANTHER" id="PTHR15104">
    <property type="entry name" value="DIHYDROPTERIDINE REDUCTASE"/>
    <property type="match status" value="1"/>
</dbReference>
<feature type="compositionally biased region" description="Polar residues" evidence="9">
    <location>
        <begin position="172"/>
        <end position="195"/>
    </location>
</feature>
<feature type="compositionally biased region" description="Polar residues" evidence="9">
    <location>
        <begin position="72"/>
        <end position="84"/>
    </location>
</feature>
<evidence type="ECO:0000256" key="6">
    <source>
        <dbReference type="ARBA" id="ARBA00039153"/>
    </source>
</evidence>
<feature type="compositionally biased region" description="Low complexity" evidence="9">
    <location>
        <begin position="134"/>
        <end position="160"/>
    </location>
</feature>
<evidence type="ECO:0000256" key="3">
    <source>
        <dbReference type="ARBA" id="ARBA00022857"/>
    </source>
</evidence>